<accession>A0A7J9AI02</accession>
<dbReference type="EMBL" id="JABEZV010000010">
    <property type="protein sequence ID" value="MBA0723623.1"/>
    <property type="molecule type" value="Genomic_DNA"/>
</dbReference>
<gene>
    <name evidence="2" type="ORF">Golax_004190</name>
</gene>
<dbReference type="Proteomes" id="UP000593574">
    <property type="component" value="Unassembled WGS sequence"/>
</dbReference>
<name>A0A7J9AI02_9ROSI</name>
<evidence type="ECO:0000259" key="1">
    <source>
        <dbReference type="Pfam" id="PF08241"/>
    </source>
</evidence>
<sequence>ELNSTKSKLFDSYSLIADLHHKINSTNFLVRDLVIEITRERKPSLPVDEEADVFGIPPPTASLSDELKLAILPHKLPLGYSPRMASDEIYPPVGAACLRFQKELAQYMTYDIGGECPMDDVFAQKLLLKGCEPLPRGRCHPKSPIGYVEPTPFPDSLWATPPDTSIIWDTYTCKSYQCLIDRLDYGLDQVLQTKPAGSIRIGLDIGGGRLGVALSQQGRESGTSPSSLRLPFFENTLDIVHSMHILSNWIPDAMLEFALYDIYRVLRPGGLFWLDHFFCQGPQLNQTYAPMFDRIGFTKLRWNVGKKVDRGVDKNEWYLSALLEKPMT</sequence>
<evidence type="ECO:0000313" key="2">
    <source>
        <dbReference type="EMBL" id="MBA0723623.1"/>
    </source>
</evidence>
<keyword evidence="3" id="KW-1185">Reference proteome</keyword>
<protein>
    <recommendedName>
        <fullName evidence="1">Methyltransferase type 11 domain-containing protein</fullName>
    </recommendedName>
</protein>
<comment type="caution">
    <text evidence="2">The sequence shown here is derived from an EMBL/GenBank/DDBJ whole genome shotgun (WGS) entry which is preliminary data.</text>
</comment>
<evidence type="ECO:0000313" key="3">
    <source>
        <dbReference type="Proteomes" id="UP000593574"/>
    </source>
</evidence>
<dbReference type="GO" id="GO:0008757">
    <property type="term" value="F:S-adenosylmethionine-dependent methyltransferase activity"/>
    <property type="evidence" value="ECO:0007669"/>
    <property type="project" value="InterPro"/>
</dbReference>
<dbReference type="Gene3D" id="3.40.50.150">
    <property type="entry name" value="Vaccinia Virus protein VP39"/>
    <property type="match status" value="1"/>
</dbReference>
<proteinExistence type="predicted"/>
<dbReference type="SUPFAM" id="SSF53335">
    <property type="entry name" value="S-adenosyl-L-methionine-dependent methyltransferases"/>
    <property type="match status" value="1"/>
</dbReference>
<dbReference type="InterPro" id="IPR053223">
    <property type="entry name" value="Prob_Methyltransferase"/>
</dbReference>
<dbReference type="InterPro" id="IPR013216">
    <property type="entry name" value="Methyltransf_11"/>
</dbReference>
<dbReference type="PANTHER" id="PTHR44067:SF10">
    <property type="entry name" value="S-ADENOSYL-L-METHIONINE-DEPENDENT METHYLTRANSFERASE SUPERFAMILY PROTEIN"/>
    <property type="match status" value="1"/>
</dbReference>
<dbReference type="Pfam" id="PF08241">
    <property type="entry name" value="Methyltransf_11"/>
    <property type="match status" value="1"/>
</dbReference>
<feature type="domain" description="Methyltransferase type 11" evidence="1">
    <location>
        <begin position="225"/>
        <end position="273"/>
    </location>
</feature>
<dbReference type="PANTHER" id="PTHR44067">
    <property type="entry name" value="S-ADENOSYL-L-METHIONINE-DEPENDENT METHYLTRANSFERASE SUPERFAMILY PROTEIN-RELATED"/>
    <property type="match status" value="1"/>
</dbReference>
<dbReference type="AlphaFoldDB" id="A0A7J9AI02"/>
<feature type="non-terminal residue" evidence="2">
    <location>
        <position position="1"/>
    </location>
</feature>
<dbReference type="InterPro" id="IPR029063">
    <property type="entry name" value="SAM-dependent_MTases_sf"/>
</dbReference>
<organism evidence="2 3">
    <name type="scientific">Gossypium laxum</name>
    <dbReference type="NCBI Taxonomy" id="34288"/>
    <lineage>
        <taxon>Eukaryota</taxon>
        <taxon>Viridiplantae</taxon>
        <taxon>Streptophyta</taxon>
        <taxon>Embryophyta</taxon>
        <taxon>Tracheophyta</taxon>
        <taxon>Spermatophyta</taxon>
        <taxon>Magnoliopsida</taxon>
        <taxon>eudicotyledons</taxon>
        <taxon>Gunneridae</taxon>
        <taxon>Pentapetalae</taxon>
        <taxon>rosids</taxon>
        <taxon>malvids</taxon>
        <taxon>Malvales</taxon>
        <taxon>Malvaceae</taxon>
        <taxon>Malvoideae</taxon>
        <taxon>Gossypium</taxon>
    </lineage>
</organism>
<reference evidence="2 3" key="1">
    <citation type="journal article" date="2019" name="Genome Biol. Evol.">
        <title>Insights into the evolution of the New World diploid cottons (Gossypium, subgenus Houzingenia) based on genome sequencing.</title>
        <authorList>
            <person name="Grover C.E."/>
            <person name="Arick M.A. 2nd"/>
            <person name="Thrash A."/>
            <person name="Conover J.L."/>
            <person name="Sanders W.S."/>
            <person name="Peterson D.G."/>
            <person name="Frelichowski J.E."/>
            <person name="Scheffler J.A."/>
            <person name="Scheffler B.E."/>
            <person name="Wendel J.F."/>
        </authorList>
    </citation>
    <scope>NUCLEOTIDE SEQUENCE [LARGE SCALE GENOMIC DNA]</scope>
    <source>
        <strain evidence="2">4</strain>
        <tissue evidence="2">Leaf</tissue>
    </source>
</reference>